<reference evidence="3" key="1">
    <citation type="journal article" date="2015" name="Proc. Natl. Acad. Sci. U.S.A.">
        <title>Bacterial clade with the ribosomal RNA operon on a small plasmid rather than the chromosome.</title>
        <authorList>
            <person name="Anda M."/>
            <person name="Ohtsubo Y."/>
            <person name="Okubo T."/>
            <person name="Sugawara M."/>
            <person name="Nagata Y."/>
            <person name="Tsuda M."/>
            <person name="Minamisawa K."/>
            <person name="Mitsui H."/>
        </authorList>
    </citation>
    <scope>NUCLEOTIDE SEQUENCE</scope>
    <source>
        <strain evidence="3">JCM 14755</strain>
    </source>
</reference>
<keyword evidence="1" id="KW-0732">Signal</keyword>
<protein>
    <recommendedName>
        <fullName evidence="2">Lysozyme inhibitor LprI-like N-terminal domain-containing protein</fullName>
    </recommendedName>
</protein>
<dbReference type="EMBL" id="LC066376">
    <property type="protein sequence ID" value="BAT28013.1"/>
    <property type="molecule type" value="Genomic_DNA"/>
</dbReference>
<evidence type="ECO:0000259" key="2">
    <source>
        <dbReference type="Pfam" id="PF07007"/>
    </source>
</evidence>
<evidence type="ECO:0000313" key="3">
    <source>
        <dbReference type="EMBL" id="BAT28013.1"/>
    </source>
</evidence>
<dbReference type="Pfam" id="PF07007">
    <property type="entry name" value="LprI"/>
    <property type="match status" value="1"/>
</dbReference>
<dbReference type="InterPro" id="IPR009739">
    <property type="entry name" value="LprI-like_N"/>
</dbReference>
<organism evidence="3">
    <name type="scientific">Aureimonas frigidaquae</name>
    <dbReference type="NCBI Taxonomy" id="424757"/>
    <lineage>
        <taxon>Bacteria</taxon>
        <taxon>Pseudomonadati</taxon>
        <taxon>Pseudomonadota</taxon>
        <taxon>Alphaproteobacteria</taxon>
        <taxon>Hyphomicrobiales</taxon>
        <taxon>Aurantimonadaceae</taxon>
        <taxon>Aureimonas</taxon>
    </lineage>
</organism>
<dbReference type="AlphaFoldDB" id="A0A0P0Z279"/>
<feature type="signal peptide" evidence="1">
    <location>
        <begin position="1"/>
        <end position="24"/>
    </location>
</feature>
<dbReference type="Gene3D" id="1.20.1270.180">
    <property type="match status" value="1"/>
</dbReference>
<accession>A0A0P0Z279</accession>
<dbReference type="RefSeq" id="WP_062228010.1">
    <property type="nucleotide sequence ID" value="NZ_BBWR01000010.1"/>
</dbReference>
<name>A0A0P0Z279_9HYPH</name>
<evidence type="ECO:0000256" key="1">
    <source>
        <dbReference type="SAM" id="SignalP"/>
    </source>
</evidence>
<sequence>MYKRIATVSMLVTAALLASTPPSAAQEAVPGNPAYQEMGGDVPALKDCVENEGRNAGSCIGRVSGYCTAEPSQDEPLETLKFCWAREQLAWDHLLNAEYAERVAEAKEQDAAPDNESERESFASLRDAQRAWIGFRDAELRRFWMKRAPYSAKWRDADSEKLKAQLTATRYIDLHQTD</sequence>
<proteinExistence type="predicted"/>
<feature type="domain" description="Lysozyme inhibitor LprI-like N-terminal" evidence="2">
    <location>
        <begin position="67"/>
        <end position="171"/>
    </location>
</feature>
<dbReference type="OrthoDB" id="7340239at2"/>
<feature type="chain" id="PRO_5006058008" description="Lysozyme inhibitor LprI-like N-terminal domain-containing protein" evidence="1">
    <location>
        <begin position="25"/>
        <end position="178"/>
    </location>
</feature>